<evidence type="ECO:0000256" key="6">
    <source>
        <dbReference type="SAM" id="MobiDB-lite"/>
    </source>
</evidence>
<dbReference type="SMART" id="SM01387">
    <property type="entry name" value="Ribosomal_S15"/>
    <property type="match status" value="1"/>
</dbReference>
<organism evidence="7 8">
    <name type="scientific">Tetradesmus obliquus</name>
    <name type="common">Green alga</name>
    <name type="synonym">Acutodesmus obliquus</name>
    <dbReference type="NCBI Taxonomy" id="3088"/>
    <lineage>
        <taxon>Eukaryota</taxon>
        <taxon>Viridiplantae</taxon>
        <taxon>Chlorophyta</taxon>
        <taxon>core chlorophytes</taxon>
        <taxon>Chlorophyceae</taxon>
        <taxon>CS clade</taxon>
        <taxon>Sphaeropleales</taxon>
        <taxon>Scenedesmaceae</taxon>
        <taxon>Tetradesmus</taxon>
    </lineage>
</organism>
<dbReference type="PROSITE" id="PS00362">
    <property type="entry name" value="RIBOSOMAL_S15"/>
    <property type="match status" value="1"/>
</dbReference>
<name>A0ABY8TI70_TETOB</name>
<dbReference type="Gene3D" id="1.10.287.10">
    <property type="entry name" value="S15/NS1, RNA-binding"/>
    <property type="match status" value="1"/>
</dbReference>
<dbReference type="NCBIfam" id="TIGR00952">
    <property type="entry name" value="S15_bact"/>
    <property type="match status" value="1"/>
</dbReference>
<dbReference type="EMBL" id="CP126208">
    <property type="protein sequence ID" value="WIA08789.1"/>
    <property type="molecule type" value="Genomic_DNA"/>
</dbReference>
<evidence type="ECO:0000313" key="8">
    <source>
        <dbReference type="Proteomes" id="UP001244341"/>
    </source>
</evidence>
<evidence type="ECO:0000256" key="2">
    <source>
        <dbReference type="ARBA" id="ARBA00022980"/>
    </source>
</evidence>
<comment type="similarity">
    <text evidence="1 5">Belongs to the universal ribosomal protein uS15 family.</text>
</comment>
<dbReference type="SUPFAM" id="SSF47060">
    <property type="entry name" value="S15/NS1 RNA-binding domain"/>
    <property type="match status" value="1"/>
</dbReference>
<protein>
    <recommendedName>
        <fullName evidence="4">Small ribosomal subunit protein uS15c</fullName>
    </recommendedName>
</protein>
<feature type="compositionally biased region" description="Low complexity" evidence="6">
    <location>
        <begin position="216"/>
        <end position="245"/>
    </location>
</feature>
<dbReference type="InterPro" id="IPR009068">
    <property type="entry name" value="uS15_NS1_RNA-bd_sf"/>
</dbReference>
<dbReference type="PANTHER" id="PTHR23321">
    <property type="entry name" value="RIBOSOMAL PROTEIN S15, BACTERIAL AND ORGANELLAR"/>
    <property type="match status" value="1"/>
</dbReference>
<evidence type="ECO:0000256" key="4">
    <source>
        <dbReference type="ARBA" id="ARBA00035250"/>
    </source>
</evidence>
<dbReference type="PANTHER" id="PTHR23321:SF26">
    <property type="entry name" value="SMALL RIBOSOMAL SUBUNIT PROTEIN US15M"/>
    <property type="match status" value="1"/>
</dbReference>
<dbReference type="Proteomes" id="UP001244341">
    <property type="component" value="Chromosome 1b"/>
</dbReference>
<dbReference type="HAMAP" id="MF_01343_B">
    <property type="entry name" value="Ribosomal_uS15_B"/>
    <property type="match status" value="1"/>
</dbReference>
<dbReference type="InterPro" id="IPR000589">
    <property type="entry name" value="Ribosomal_uS15"/>
</dbReference>
<accession>A0ABY8TI70</accession>
<proteinExistence type="inferred from homology"/>
<keyword evidence="2 5" id="KW-0689">Ribosomal protein</keyword>
<evidence type="ECO:0000256" key="5">
    <source>
        <dbReference type="RuleBase" id="RU003919"/>
    </source>
</evidence>
<evidence type="ECO:0000256" key="1">
    <source>
        <dbReference type="ARBA" id="ARBA00008434"/>
    </source>
</evidence>
<dbReference type="CDD" id="cd00353">
    <property type="entry name" value="Ribosomal_S15p_S13e"/>
    <property type="match status" value="1"/>
</dbReference>
<evidence type="ECO:0000256" key="3">
    <source>
        <dbReference type="ARBA" id="ARBA00023274"/>
    </source>
</evidence>
<sequence>MNIIIRRLAGLELQAAAALYDGSSSNSSSLGRLVSRLVSSSSITQQVDTGTTSSSLGDMAAAARAAEALTSEDAGPPVQPQLVDQFIAAVNSGRRQQLQQRKVSLLQEYARAEGDVGSPEVQIALLTDKIRDMSSHFLTHRKDYHGMRGLQGMLNQRRKLLAYLRRDNFPRYAFVLHKLGLKDTYAKQARYDKYRVGSRLGAPAEALKRYGNQPVKQLSAQQKKQQQKQLLNQQQQQQQQKQGTA</sequence>
<feature type="region of interest" description="Disordered" evidence="6">
    <location>
        <begin position="211"/>
        <end position="245"/>
    </location>
</feature>
<reference evidence="7 8" key="1">
    <citation type="submission" date="2023-05" db="EMBL/GenBank/DDBJ databases">
        <title>A 100% complete, gapless, phased diploid assembly of the Scenedesmus obliquus UTEX 3031 genome.</title>
        <authorList>
            <person name="Biondi T.C."/>
            <person name="Hanschen E.R."/>
            <person name="Kwon T."/>
            <person name="Eng W."/>
            <person name="Kruse C.P.S."/>
            <person name="Koehler S.I."/>
            <person name="Kunde Y."/>
            <person name="Gleasner C.D."/>
            <person name="You Mak K.T."/>
            <person name="Polle J."/>
            <person name="Hovde B.T."/>
            <person name="Starkenburg S.R."/>
        </authorList>
    </citation>
    <scope>NUCLEOTIDE SEQUENCE [LARGE SCALE GENOMIC DNA]</scope>
    <source>
        <strain evidence="7 8">DOE0152z</strain>
    </source>
</reference>
<keyword evidence="8" id="KW-1185">Reference proteome</keyword>
<dbReference type="Pfam" id="PF00312">
    <property type="entry name" value="Ribosomal_S15"/>
    <property type="match status" value="1"/>
</dbReference>
<keyword evidence="3 5" id="KW-0687">Ribonucleoprotein</keyword>
<dbReference type="InterPro" id="IPR005290">
    <property type="entry name" value="Ribosomal_uS15_bac-type"/>
</dbReference>
<gene>
    <name evidence="7" type="ORF">OEZ85_008211</name>
</gene>
<evidence type="ECO:0000313" key="7">
    <source>
        <dbReference type="EMBL" id="WIA08789.1"/>
    </source>
</evidence>